<evidence type="ECO:0000313" key="2">
    <source>
        <dbReference type="Proteomes" id="UP001295684"/>
    </source>
</evidence>
<organism evidence="1 2">
    <name type="scientific">Euplotes crassus</name>
    <dbReference type="NCBI Taxonomy" id="5936"/>
    <lineage>
        <taxon>Eukaryota</taxon>
        <taxon>Sar</taxon>
        <taxon>Alveolata</taxon>
        <taxon>Ciliophora</taxon>
        <taxon>Intramacronucleata</taxon>
        <taxon>Spirotrichea</taxon>
        <taxon>Hypotrichia</taxon>
        <taxon>Euplotida</taxon>
        <taxon>Euplotidae</taxon>
        <taxon>Moneuplotes</taxon>
    </lineage>
</organism>
<protein>
    <submittedName>
        <fullName evidence="1">Uncharacterized protein</fullName>
    </submittedName>
</protein>
<keyword evidence="2" id="KW-1185">Reference proteome</keyword>
<sequence length="115" mass="13478">MRDVRILIQREIISFAECYLNSYISFIVTRFTGKSCSRRCQYTRQCTFCKKKIRTKGTITISVLPDINPMSFILQLFCAIVKVISSILLNPRRGLWKGFVLKKIIWKLIPEQGER</sequence>
<name>A0AAD1X6Y6_EUPCR</name>
<dbReference type="Proteomes" id="UP001295684">
    <property type="component" value="Unassembled WGS sequence"/>
</dbReference>
<gene>
    <name evidence="1" type="ORF">ECRASSUSDP1_LOCUS1296</name>
</gene>
<dbReference type="EMBL" id="CAMPGE010001225">
    <property type="protein sequence ID" value="CAI2360001.1"/>
    <property type="molecule type" value="Genomic_DNA"/>
</dbReference>
<comment type="caution">
    <text evidence="1">The sequence shown here is derived from an EMBL/GenBank/DDBJ whole genome shotgun (WGS) entry which is preliminary data.</text>
</comment>
<dbReference type="AlphaFoldDB" id="A0AAD1X6Y6"/>
<proteinExistence type="predicted"/>
<accession>A0AAD1X6Y6</accession>
<evidence type="ECO:0000313" key="1">
    <source>
        <dbReference type="EMBL" id="CAI2360001.1"/>
    </source>
</evidence>
<reference evidence="1" key="1">
    <citation type="submission" date="2023-07" db="EMBL/GenBank/DDBJ databases">
        <authorList>
            <consortium name="AG Swart"/>
            <person name="Singh M."/>
            <person name="Singh A."/>
            <person name="Seah K."/>
            <person name="Emmerich C."/>
        </authorList>
    </citation>
    <scope>NUCLEOTIDE SEQUENCE</scope>
    <source>
        <strain evidence="1">DP1</strain>
    </source>
</reference>